<evidence type="ECO:0000313" key="1">
    <source>
        <dbReference type="EMBL" id="UPW41694.1"/>
    </source>
</evidence>
<sequence>MENKEIKNFGDLLEIRPTNEEGNDYVITFGNHLATMEHFKSRTAAAKRIKQTDWNLVACVCQAFIDANEKMKQDKIAKEMEEQRHG</sequence>
<organism evidence="1">
    <name type="scientific">Peromfec virus RodF8_19</name>
    <dbReference type="NCBI Taxonomy" id="2929361"/>
    <lineage>
        <taxon>Viruses</taxon>
        <taxon>Monodnaviria</taxon>
        <taxon>Sangervirae</taxon>
        <taxon>Phixviricota</taxon>
        <taxon>Malgrandaviricetes</taxon>
        <taxon>Petitvirales</taxon>
        <taxon>Microviridae</taxon>
    </lineage>
</organism>
<proteinExistence type="predicted"/>
<protein>
    <submittedName>
        <fullName evidence="1">Uncharacterized protein</fullName>
    </submittedName>
</protein>
<name>A0A976N2K9_9VIRU</name>
<reference evidence="1" key="1">
    <citation type="submission" date="2022-02" db="EMBL/GenBank/DDBJ databases">
        <title>Towards deciphering the DNA virus diversity associated with rodent species in the families Cricetidae and Heteromyidae.</title>
        <authorList>
            <person name="Lund M."/>
            <person name="Larsen B.B."/>
            <person name="Gryseels S."/>
            <person name="Kraberger S."/>
            <person name="Rowsey D.M."/>
            <person name="Steger L."/>
            <person name="Yule K.M."/>
            <person name="Upham N.S."/>
            <person name="Worobey M."/>
            <person name="Van Doorslaer K."/>
            <person name="Varsani A."/>
        </authorList>
    </citation>
    <scope>NUCLEOTIDE SEQUENCE</scope>
    <source>
        <strain evidence="1">NeonRodF8_19</strain>
    </source>
</reference>
<dbReference type="EMBL" id="OM869650">
    <property type="protein sequence ID" value="UPW41694.1"/>
    <property type="molecule type" value="Genomic_DNA"/>
</dbReference>
<accession>A0A976N2K9</accession>